<dbReference type="EMBL" id="CAMXCT030000556">
    <property type="protein sequence ID" value="CAL4767667.1"/>
    <property type="molecule type" value="Genomic_DNA"/>
</dbReference>
<reference evidence="2" key="1">
    <citation type="submission" date="2022-10" db="EMBL/GenBank/DDBJ databases">
        <authorList>
            <person name="Chen Y."/>
            <person name="Dougan E. K."/>
            <person name="Chan C."/>
            <person name="Rhodes N."/>
            <person name="Thang M."/>
        </authorList>
    </citation>
    <scope>NUCLEOTIDE SEQUENCE</scope>
</reference>
<feature type="chain" id="PRO_5043269874" evidence="1">
    <location>
        <begin position="22"/>
        <end position="122"/>
    </location>
</feature>
<dbReference type="EMBL" id="CAMXCT020000556">
    <property type="protein sequence ID" value="CAL1133730.1"/>
    <property type="molecule type" value="Genomic_DNA"/>
</dbReference>
<keyword evidence="4" id="KW-1185">Reference proteome</keyword>
<dbReference type="EMBL" id="CAMXCT010000556">
    <property type="protein sequence ID" value="CAI3980355.1"/>
    <property type="molecule type" value="Genomic_DNA"/>
</dbReference>
<name>A0A9P1BVL3_9DINO</name>
<feature type="signal peptide" evidence="1">
    <location>
        <begin position="1"/>
        <end position="21"/>
    </location>
</feature>
<sequence length="122" mass="13022">MGKQVTLWALLSATAVAMVEIQGSDTVWVKSAGGQSCELACKARGGCKEDVWPTTLEEFHEMLAESGYVCVGIQPGGAKYDPSTDGRYCGWHGESDSSQPRCASVGDAGTFRFCPCYGDKEL</sequence>
<evidence type="ECO:0000313" key="2">
    <source>
        <dbReference type="EMBL" id="CAI3980355.1"/>
    </source>
</evidence>
<evidence type="ECO:0000313" key="4">
    <source>
        <dbReference type="Proteomes" id="UP001152797"/>
    </source>
</evidence>
<dbReference type="AlphaFoldDB" id="A0A9P1BVL3"/>
<evidence type="ECO:0000313" key="3">
    <source>
        <dbReference type="EMBL" id="CAL1133730.1"/>
    </source>
</evidence>
<evidence type="ECO:0000256" key="1">
    <source>
        <dbReference type="SAM" id="SignalP"/>
    </source>
</evidence>
<dbReference type="OrthoDB" id="406127at2759"/>
<dbReference type="Proteomes" id="UP001152797">
    <property type="component" value="Unassembled WGS sequence"/>
</dbReference>
<protein>
    <submittedName>
        <fullName evidence="2">Uncharacterized protein</fullName>
    </submittedName>
</protein>
<gene>
    <name evidence="2" type="ORF">C1SCF055_LOCUS8235</name>
</gene>
<comment type="caution">
    <text evidence="2">The sequence shown here is derived from an EMBL/GenBank/DDBJ whole genome shotgun (WGS) entry which is preliminary data.</text>
</comment>
<proteinExistence type="predicted"/>
<keyword evidence="1" id="KW-0732">Signal</keyword>
<accession>A0A9P1BVL3</accession>
<reference evidence="3" key="2">
    <citation type="submission" date="2024-04" db="EMBL/GenBank/DDBJ databases">
        <authorList>
            <person name="Chen Y."/>
            <person name="Shah S."/>
            <person name="Dougan E. K."/>
            <person name="Thang M."/>
            <person name="Chan C."/>
        </authorList>
    </citation>
    <scope>NUCLEOTIDE SEQUENCE [LARGE SCALE GENOMIC DNA]</scope>
</reference>
<organism evidence="2">
    <name type="scientific">Cladocopium goreaui</name>
    <dbReference type="NCBI Taxonomy" id="2562237"/>
    <lineage>
        <taxon>Eukaryota</taxon>
        <taxon>Sar</taxon>
        <taxon>Alveolata</taxon>
        <taxon>Dinophyceae</taxon>
        <taxon>Suessiales</taxon>
        <taxon>Symbiodiniaceae</taxon>
        <taxon>Cladocopium</taxon>
    </lineage>
</organism>